<accession>X0PRB9</accession>
<protein>
    <submittedName>
        <fullName evidence="2">Uncharacterized protein</fullName>
    </submittedName>
</protein>
<dbReference type="EMBL" id="BAWF01000022">
    <property type="protein sequence ID" value="GAF45429.1"/>
    <property type="molecule type" value="Genomic_DNA"/>
</dbReference>
<comment type="caution">
    <text evidence="2">The sequence shown here is derived from an EMBL/GenBank/DDBJ whole genome shotgun (WGS) entry which is preliminary data.</text>
</comment>
<feature type="region of interest" description="Disordered" evidence="1">
    <location>
        <begin position="1"/>
        <end position="21"/>
    </location>
</feature>
<proteinExistence type="predicted"/>
<sequence>MCGTRGGNFVERAQNPNPRLPLVDNPLPAPCTAPTNPSSAPAALRVGYTGVAGGCSVRGDRIGEASECAGGGSFDQERDEVPDRASVEPVERGVDRLVDHVGVEIQDPPAQAGPDGVDVLGFADVHTENFCPPPTGNRSFPRISPSVDTGGAVERLACGVDAAAVDAHDIDWTAAAQSLSETPCGTYLLPRRAGETSR</sequence>
<evidence type="ECO:0000313" key="2">
    <source>
        <dbReference type="EMBL" id="GAF45429.1"/>
    </source>
</evidence>
<dbReference type="Proteomes" id="UP000019491">
    <property type="component" value="Unassembled WGS sequence"/>
</dbReference>
<keyword evidence="3" id="KW-1185">Reference proteome</keyword>
<evidence type="ECO:0000256" key="1">
    <source>
        <dbReference type="SAM" id="MobiDB-lite"/>
    </source>
</evidence>
<name>X0PRB9_RHOWR</name>
<evidence type="ECO:0000313" key="3">
    <source>
        <dbReference type="Proteomes" id="UP000019491"/>
    </source>
</evidence>
<organism evidence="2 3">
    <name type="scientific">Rhodococcus wratislaviensis NBRC 100605</name>
    <dbReference type="NCBI Taxonomy" id="1219028"/>
    <lineage>
        <taxon>Bacteria</taxon>
        <taxon>Bacillati</taxon>
        <taxon>Actinomycetota</taxon>
        <taxon>Actinomycetes</taxon>
        <taxon>Mycobacteriales</taxon>
        <taxon>Nocardiaceae</taxon>
        <taxon>Rhodococcus</taxon>
    </lineage>
</organism>
<reference evidence="2 3" key="1">
    <citation type="submission" date="2014-02" db="EMBL/GenBank/DDBJ databases">
        <title>Whole genome shotgun sequence of Rhodococcus wratislaviensis NBRC 100605.</title>
        <authorList>
            <person name="Hosoyama A."/>
            <person name="Tsuchikane K."/>
            <person name="Yoshida I."/>
            <person name="Ohji S."/>
            <person name="Ichikawa N."/>
            <person name="Yamazoe A."/>
            <person name="Fujita N."/>
        </authorList>
    </citation>
    <scope>NUCLEOTIDE SEQUENCE [LARGE SCALE GENOMIC DNA]</scope>
    <source>
        <strain evidence="2 3">NBRC 100605</strain>
    </source>
</reference>
<gene>
    <name evidence="2" type="ORF">RW1_022_00030</name>
</gene>
<dbReference type="AlphaFoldDB" id="X0PRB9"/>